<proteinExistence type="predicted"/>
<dbReference type="Proteomes" id="UP000697995">
    <property type="component" value="Unassembled WGS sequence"/>
</dbReference>
<reference evidence="2 3" key="1">
    <citation type="journal article" date="2020" name="Microorganisms">
        <title>Osmotic Adaptation and Compatible Solute Biosynthesis of Phototrophic Bacteria as Revealed from Genome Analyses.</title>
        <authorList>
            <person name="Imhoff J.F."/>
            <person name="Rahn T."/>
            <person name="Kunzel S."/>
            <person name="Keller A."/>
            <person name="Neulinger S.C."/>
        </authorList>
    </citation>
    <scope>NUCLEOTIDE SEQUENCE [LARGE SCALE GENOMIC DNA]</scope>
    <source>
        <strain evidence="2 3">DSM 15382</strain>
    </source>
</reference>
<dbReference type="RefSeq" id="WP_133219851.1">
    <property type="nucleotide sequence ID" value="NZ_NRSG01000461.1"/>
</dbReference>
<evidence type="ECO:0008006" key="4">
    <source>
        <dbReference type="Google" id="ProtNLM"/>
    </source>
</evidence>
<name>A0ABS1D601_9PROT</name>
<organism evidence="2 3">
    <name type="scientific">Paracraurococcus ruber</name>
    <dbReference type="NCBI Taxonomy" id="77675"/>
    <lineage>
        <taxon>Bacteria</taxon>
        <taxon>Pseudomonadati</taxon>
        <taxon>Pseudomonadota</taxon>
        <taxon>Alphaproteobacteria</taxon>
        <taxon>Acetobacterales</taxon>
        <taxon>Roseomonadaceae</taxon>
        <taxon>Paracraurococcus</taxon>
    </lineage>
</organism>
<accession>A0ABS1D601</accession>
<sequence length="120" mass="12884">MGIRCPSRPRPGPPAGPESRIGRPGQRGVPDRWSLLTDQVQARVRLLLLDLSIGTLATLATNRNVRAAFLYLLESGGLLGCLPPGDQRIASGVLRMALDAALAELMPNAMATEDHHQRPS</sequence>
<keyword evidence="3" id="KW-1185">Reference proteome</keyword>
<evidence type="ECO:0000313" key="2">
    <source>
        <dbReference type="EMBL" id="MBK1662143.1"/>
    </source>
</evidence>
<protein>
    <recommendedName>
        <fullName evidence="4">TetR family transcriptional regulator</fullName>
    </recommendedName>
</protein>
<feature type="region of interest" description="Disordered" evidence="1">
    <location>
        <begin position="1"/>
        <end position="32"/>
    </location>
</feature>
<evidence type="ECO:0000313" key="3">
    <source>
        <dbReference type="Proteomes" id="UP000697995"/>
    </source>
</evidence>
<comment type="caution">
    <text evidence="2">The sequence shown here is derived from an EMBL/GenBank/DDBJ whole genome shotgun (WGS) entry which is preliminary data.</text>
</comment>
<evidence type="ECO:0000256" key="1">
    <source>
        <dbReference type="SAM" id="MobiDB-lite"/>
    </source>
</evidence>
<gene>
    <name evidence="2" type="ORF">CKO45_28560</name>
</gene>
<dbReference type="EMBL" id="NRSG01000461">
    <property type="protein sequence ID" value="MBK1662143.1"/>
    <property type="molecule type" value="Genomic_DNA"/>
</dbReference>